<name>A0AAU9KPC7_9CILI</name>
<reference evidence="2" key="1">
    <citation type="submission" date="2021-09" db="EMBL/GenBank/DDBJ databases">
        <authorList>
            <consortium name="AG Swart"/>
            <person name="Singh M."/>
            <person name="Singh A."/>
            <person name="Seah K."/>
            <person name="Emmerich C."/>
        </authorList>
    </citation>
    <scope>NUCLEOTIDE SEQUENCE</scope>
    <source>
        <strain evidence="2">ATCC30299</strain>
    </source>
</reference>
<dbReference type="Proteomes" id="UP001162131">
    <property type="component" value="Unassembled WGS sequence"/>
</dbReference>
<accession>A0AAU9KPC7</accession>
<keyword evidence="1" id="KW-0732">Signal</keyword>
<sequence>MNKALIIFALLFITQATDEREFLEGFLSGFQETDVEIGEDCLNPAYVQKVSLNVKAIVEALYHKSYLKAGIIVKTFLAEAEHELDSCHYHEVVGIFSTISEVGPRTLLFRLYTNFEFIEANIMQMANAKNVHEAGEHFGKALRYFIEDNPHPALIDINKLYDISVGFFARIGETCKNPSCVSSLNEIPSSLTLAGSSLNSVIKGDQNLNSLTIKIALLVLDLKKVNGNCDLADFKAKIAKLFTSDGLTQATIRYGMNIKKINAKKAELAKAYSILDYKQAGSIYADLLKILLNWQLN</sequence>
<evidence type="ECO:0000256" key="1">
    <source>
        <dbReference type="SAM" id="SignalP"/>
    </source>
</evidence>
<feature type="signal peptide" evidence="1">
    <location>
        <begin position="1"/>
        <end position="16"/>
    </location>
</feature>
<proteinExistence type="predicted"/>
<keyword evidence="3" id="KW-1185">Reference proteome</keyword>
<dbReference type="AlphaFoldDB" id="A0AAU9KPC7"/>
<protein>
    <submittedName>
        <fullName evidence="2">Uncharacterized protein</fullName>
    </submittedName>
</protein>
<dbReference type="EMBL" id="CAJZBQ010000063">
    <property type="protein sequence ID" value="CAG9335986.1"/>
    <property type="molecule type" value="Genomic_DNA"/>
</dbReference>
<gene>
    <name evidence="2" type="ORF">BSTOLATCC_MIC65294</name>
</gene>
<evidence type="ECO:0000313" key="3">
    <source>
        <dbReference type="Proteomes" id="UP001162131"/>
    </source>
</evidence>
<evidence type="ECO:0000313" key="2">
    <source>
        <dbReference type="EMBL" id="CAG9335986.1"/>
    </source>
</evidence>
<comment type="caution">
    <text evidence="2">The sequence shown here is derived from an EMBL/GenBank/DDBJ whole genome shotgun (WGS) entry which is preliminary data.</text>
</comment>
<organism evidence="2 3">
    <name type="scientific">Blepharisma stoltei</name>
    <dbReference type="NCBI Taxonomy" id="1481888"/>
    <lineage>
        <taxon>Eukaryota</taxon>
        <taxon>Sar</taxon>
        <taxon>Alveolata</taxon>
        <taxon>Ciliophora</taxon>
        <taxon>Postciliodesmatophora</taxon>
        <taxon>Heterotrichea</taxon>
        <taxon>Heterotrichida</taxon>
        <taxon>Blepharismidae</taxon>
        <taxon>Blepharisma</taxon>
    </lineage>
</organism>
<feature type="chain" id="PRO_5043650508" evidence="1">
    <location>
        <begin position="17"/>
        <end position="297"/>
    </location>
</feature>